<proteinExistence type="predicted"/>
<evidence type="ECO:0000313" key="2">
    <source>
        <dbReference type="Proteomes" id="UP000308600"/>
    </source>
</evidence>
<gene>
    <name evidence="1" type="ORF">BDN72DRAFT_907282</name>
</gene>
<accession>A0ACD2ZWS5</accession>
<evidence type="ECO:0000313" key="1">
    <source>
        <dbReference type="EMBL" id="TFK57933.1"/>
    </source>
</evidence>
<dbReference type="Proteomes" id="UP000308600">
    <property type="component" value="Unassembled WGS sequence"/>
</dbReference>
<protein>
    <submittedName>
        <fullName evidence="1">Uncharacterized protein</fullName>
    </submittedName>
</protein>
<dbReference type="EMBL" id="ML209842">
    <property type="protein sequence ID" value="TFK57933.1"/>
    <property type="molecule type" value="Genomic_DNA"/>
</dbReference>
<organism evidence="1 2">
    <name type="scientific">Pluteus cervinus</name>
    <dbReference type="NCBI Taxonomy" id="181527"/>
    <lineage>
        <taxon>Eukaryota</taxon>
        <taxon>Fungi</taxon>
        <taxon>Dikarya</taxon>
        <taxon>Basidiomycota</taxon>
        <taxon>Agaricomycotina</taxon>
        <taxon>Agaricomycetes</taxon>
        <taxon>Agaricomycetidae</taxon>
        <taxon>Agaricales</taxon>
        <taxon>Pluteineae</taxon>
        <taxon>Pluteaceae</taxon>
        <taxon>Pluteus</taxon>
    </lineage>
</organism>
<sequence>MSRPSTIPQLLEIPPHSLSNLEKVSMEFTHWDVQDIQRIWDIVHCSERLQEVHWPPGLLTIPSLTTFHHITNLFIWEIKLEELATLPSLTRLVKFEVIRIRESPMNEVIHLPALEYLGIQVLCVDCEWFFDRISTPRLRHLELGLGCELVDLSAFHQLLVRTNCNLERLRLCTYVSGSSEDKCLQFLQLAAPSLVNLRSLTFEFRGITAMTVNAFLPQSNDGQVFLPGLEELSLLGCHLEDGLVGIAARVGAEKPLTTFRVEFIPEERSQWLDE</sequence>
<keyword evidence="2" id="KW-1185">Reference proteome</keyword>
<name>A0ACD2ZWS5_9AGAR</name>
<reference evidence="1 2" key="1">
    <citation type="journal article" date="2019" name="Nat. Ecol. Evol.">
        <title>Megaphylogeny resolves global patterns of mushroom evolution.</title>
        <authorList>
            <person name="Varga T."/>
            <person name="Krizsan K."/>
            <person name="Foldi C."/>
            <person name="Dima B."/>
            <person name="Sanchez-Garcia M."/>
            <person name="Sanchez-Ramirez S."/>
            <person name="Szollosi G.J."/>
            <person name="Szarkandi J.G."/>
            <person name="Papp V."/>
            <person name="Albert L."/>
            <person name="Andreopoulos W."/>
            <person name="Angelini C."/>
            <person name="Antonin V."/>
            <person name="Barry K.W."/>
            <person name="Bougher N.L."/>
            <person name="Buchanan P."/>
            <person name="Buyck B."/>
            <person name="Bense V."/>
            <person name="Catcheside P."/>
            <person name="Chovatia M."/>
            <person name="Cooper J."/>
            <person name="Damon W."/>
            <person name="Desjardin D."/>
            <person name="Finy P."/>
            <person name="Geml J."/>
            <person name="Haridas S."/>
            <person name="Hughes K."/>
            <person name="Justo A."/>
            <person name="Karasinski D."/>
            <person name="Kautmanova I."/>
            <person name="Kiss B."/>
            <person name="Kocsube S."/>
            <person name="Kotiranta H."/>
            <person name="LaButti K.M."/>
            <person name="Lechner B.E."/>
            <person name="Liimatainen K."/>
            <person name="Lipzen A."/>
            <person name="Lukacs Z."/>
            <person name="Mihaltcheva S."/>
            <person name="Morgado L.N."/>
            <person name="Niskanen T."/>
            <person name="Noordeloos M.E."/>
            <person name="Ohm R.A."/>
            <person name="Ortiz-Santana B."/>
            <person name="Ovrebo C."/>
            <person name="Racz N."/>
            <person name="Riley R."/>
            <person name="Savchenko A."/>
            <person name="Shiryaev A."/>
            <person name="Soop K."/>
            <person name="Spirin V."/>
            <person name="Szebenyi C."/>
            <person name="Tomsovsky M."/>
            <person name="Tulloss R.E."/>
            <person name="Uehling J."/>
            <person name="Grigoriev I.V."/>
            <person name="Vagvolgyi C."/>
            <person name="Papp T."/>
            <person name="Martin F.M."/>
            <person name="Miettinen O."/>
            <person name="Hibbett D.S."/>
            <person name="Nagy L.G."/>
        </authorList>
    </citation>
    <scope>NUCLEOTIDE SEQUENCE [LARGE SCALE GENOMIC DNA]</scope>
    <source>
        <strain evidence="1 2">NL-1719</strain>
    </source>
</reference>